<keyword evidence="4" id="KW-0418">Kinase</keyword>
<reference evidence="7 8" key="1">
    <citation type="submission" date="2024-06" db="EMBL/GenBank/DDBJ databases">
        <title>The Natural Products Discovery Center: Release of the First 8490 Sequenced Strains for Exploring Actinobacteria Biosynthetic Diversity.</title>
        <authorList>
            <person name="Kalkreuter E."/>
            <person name="Kautsar S.A."/>
            <person name="Yang D."/>
            <person name="Bader C.D."/>
            <person name="Teijaro C.N."/>
            <person name="Fluegel L."/>
            <person name="Davis C.M."/>
            <person name="Simpson J.R."/>
            <person name="Lauterbach L."/>
            <person name="Steele A.D."/>
            <person name="Gui C."/>
            <person name="Meng S."/>
            <person name="Li G."/>
            <person name="Viehrig K."/>
            <person name="Ye F."/>
            <person name="Su P."/>
            <person name="Kiefer A.F."/>
            <person name="Nichols A."/>
            <person name="Cepeda A.J."/>
            <person name="Yan W."/>
            <person name="Fan B."/>
            <person name="Jiang Y."/>
            <person name="Adhikari A."/>
            <person name="Zheng C.-J."/>
            <person name="Schuster L."/>
            <person name="Cowan T.M."/>
            <person name="Smanski M.J."/>
            <person name="Chevrette M.G."/>
            <person name="De Carvalho L.P.S."/>
            <person name="Shen B."/>
        </authorList>
    </citation>
    <scope>NUCLEOTIDE SEQUENCE [LARGE SCALE GENOMIC DNA]</scope>
    <source>
        <strain evidence="7 8">NPDC050671</strain>
    </source>
</reference>
<organism evidence="7 8">
    <name type="scientific">Nocardia fusca</name>
    <dbReference type="NCBI Taxonomy" id="941183"/>
    <lineage>
        <taxon>Bacteria</taxon>
        <taxon>Bacillati</taxon>
        <taxon>Actinomycetota</taxon>
        <taxon>Actinomycetes</taxon>
        <taxon>Mycobacteriales</taxon>
        <taxon>Nocardiaceae</taxon>
        <taxon>Nocardia</taxon>
    </lineage>
</organism>
<proteinExistence type="inferred from homology"/>
<evidence type="ECO:0000256" key="3">
    <source>
        <dbReference type="ARBA" id="ARBA00022741"/>
    </source>
</evidence>
<sequence>MSTEYADLTETVTAHLRARGLAAPETGLTVRTLTGGVSNDVVAVTGDGVDAVVKRALSRLRVRQEWEADVSRLTTEGRALRLAATIAPESVPPVLDLSAGFLVMGRAPDHWHTWKADLMAGVIDVHVAARLGEFLAQLQRRTAGRVERLRGEFGSRTAFEQLRVDPFHRQIRGRYPDLAPQIDRTIAVMAETTACLVHGDYSPKNVLVGDSAAELWVIDWEVTHLGDPAFDPAWIIGHLLLKSIHRPDYSDRYRAAAATFLDAWNCTDPESMAQLIRQTGCLVLARVDGRSPVDYLDQPGQVAARSLGRRLLGAPPHSLPDAWRLLV</sequence>
<evidence type="ECO:0000256" key="1">
    <source>
        <dbReference type="ARBA" id="ARBA00010165"/>
    </source>
</evidence>
<accession>A0ABV3FFJ0</accession>
<dbReference type="Pfam" id="PF01636">
    <property type="entry name" value="APH"/>
    <property type="match status" value="1"/>
</dbReference>
<dbReference type="PANTHER" id="PTHR34273:SF2">
    <property type="entry name" value="METHYLTHIORIBOSE KINASE"/>
    <property type="match status" value="1"/>
</dbReference>
<name>A0ABV3FFJ0_9NOCA</name>
<evidence type="ECO:0000259" key="6">
    <source>
        <dbReference type="Pfam" id="PF01636"/>
    </source>
</evidence>
<dbReference type="Gene3D" id="3.90.1200.10">
    <property type="match status" value="1"/>
</dbReference>
<dbReference type="GO" id="GO:0016740">
    <property type="term" value="F:transferase activity"/>
    <property type="evidence" value="ECO:0007669"/>
    <property type="project" value="UniProtKB-KW"/>
</dbReference>
<dbReference type="InterPro" id="IPR002575">
    <property type="entry name" value="Aminoglycoside_PTrfase"/>
</dbReference>
<evidence type="ECO:0000313" key="7">
    <source>
        <dbReference type="EMBL" id="MEV0366437.1"/>
    </source>
</evidence>
<evidence type="ECO:0000313" key="8">
    <source>
        <dbReference type="Proteomes" id="UP001551658"/>
    </source>
</evidence>
<dbReference type="EMBL" id="JBFAIH010000019">
    <property type="protein sequence ID" value="MEV0366437.1"/>
    <property type="molecule type" value="Genomic_DNA"/>
</dbReference>
<dbReference type="InterPro" id="IPR011009">
    <property type="entry name" value="Kinase-like_dom_sf"/>
</dbReference>
<dbReference type="RefSeq" id="WP_357984414.1">
    <property type="nucleotide sequence ID" value="NZ_JBFAIH010000019.1"/>
</dbReference>
<dbReference type="EC" id="2.7.1.-" evidence="7"/>
<comment type="caution">
    <text evidence="7">The sequence shown here is derived from an EMBL/GenBank/DDBJ whole genome shotgun (WGS) entry which is preliminary data.</text>
</comment>
<evidence type="ECO:0000256" key="4">
    <source>
        <dbReference type="ARBA" id="ARBA00022777"/>
    </source>
</evidence>
<comment type="similarity">
    <text evidence="1">Belongs to the methylthioribose kinase family.</text>
</comment>
<keyword evidence="3" id="KW-0547">Nucleotide-binding</keyword>
<gene>
    <name evidence="7" type="ORF">AB0H72_27450</name>
</gene>
<dbReference type="PANTHER" id="PTHR34273">
    <property type="entry name" value="METHYLTHIORIBOSE KINASE"/>
    <property type="match status" value="1"/>
</dbReference>
<dbReference type="Proteomes" id="UP001551658">
    <property type="component" value="Unassembled WGS sequence"/>
</dbReference>
<evidence type="ECO:0000256" key="2">
    <source>
        <dbReference type="ARBA" id="ARBA00022679"/>
    </source>
</evidence>
<dbReference type="Gene3D" id="3.30.200.20">
    <property type="entry name" value="Phosphorylase Kinase, domain 1"/>
    <property type="match status" value="1"/>
</dbReference>
<keyword evidence="2 7" id="KW-0808">Transferase</keyword>
<dbReference type="SUPFAM" id="SSF56112">
    <property type="entry name" value="Protein kinase-like (PK-like)"/>
    <property type="match status" value="1"/>
</dbReference>
<feature type="domain" description="Aminoglycoside phosphotransferase" evidence="6">
    <location>
        <begin position="29"/>
        <end position="258"/>
    </location>
</feature>
<keyword evidence="5" id="KW-0067">ATP-binding</keyword>
<keyword evidence="8" id="KW-1185">Reference proteome</keyword>
<protein>
    <submittedName>
        <fullName evidence="7">Aminoglycoside phosphotransferase family protein</fullName>
        <ecNumber evidence="7">2.7.1.-</ecNumber>
    </submittedName>
</protein>
<evidence type="ECO:0000256" key="5">
    <source>
        <dbReference type="ARBA" id="ARBA00022840"/>
    </source>
</evidence>